<dbReference type="PROSITE" id="PS51384">
    <property type="entry name" value="FAD_FR"/>
    <property type="match status" value="1"/>
</dbReference>
<evidence type="ECO:0000313" key="2">
    <source>
        <dbReference type="EMBL" id="EWC62190.1"/>
    </source>
</evidence>
<name>W7IMT3_9PSEU</name>
<feature type="domain" description="FAD-binding FR-type" evidence="1">
    <location>
        <begin position="9"/>
        <end position="131"/>
    </location>
</feature>
<dbReference type="GO" id="GO:0016491">
    <property type="term" value="F:oxidoreductase activity"/>
    <property type="evidence" value="ECO:0007669"/>
    <property type="project" value="InterPro"/>
</dbReference>
<dbReference type="eggNOG" id="COG2375">
    <property type="taxonomic scope" value="Bacteria"/>
</dbReference>
<dbReference type="OrthoDB" id="3291337at2"/>
<protein>
    <submittedName>
        <fullName evidence="2">Iron-chelator utilization protein</fullName>
    </submittedName>
</protein>
<reference evidence="2 3" key="1">
    <citation type="journal article" date="2014" name="Genome Announc.">
        <title>Draft Genome Sequence of the Antitrypanosomally Active Sponge-Associated Bacterium Actinokineospora sp. Strain EG49.</title>
        <authorList>
            <person name="Harjes J."/>
            <person name="Ryu T."/>
            <person name="Abdelmohsen U.R."/>
            <person name="Moitinho-Silva L."/>
            <person name="Horn H."/>
            <person name="Ravasi T."/>
            <person name="Hentschel U."/>
        </authorList>
    </citation>
    <scope>NUCLEOTIDE SEQUENCE [LARGE SCALE GENOMIC DNA]</scope>
    <source>
        <strain evidence="2 3">EG49</strain>
    </source>
</reference>
<dbReference type="STRING" id="909613.UO65_2556"/>
<dbReference type="RefSeq" id="WP_052021095.1">
    <property type="nucleotide sequence ID" value="NZ_AYXG01000087.1"/>
</dbReference>
<dbReference type="Gene3D" id="2.40.30.10">
    <property type="entry name" value="Translation factors"/>
    <property type="match status" value="1"/>
</dbReference>
<dbReference type="AlphaFoldDB" id="W7IMT3"/>
<dbReference type="InterPro" id="IPR039261">
    <property type="entry name" value="FNR_nucleotide-bd"/>
</dbReference>
<dbReference type="InterPro" id="IPR017938">
    <property type="entry name" value="Riboflavin_synthase-like_b-brl"/>
</dbReference>
<dbReference type="EMBL" id="AYXG01000087">
    <property type="protein sequence ID" value="EWC62190.1"/>
    <property type="molecule type" value="Genomic_DNA"/>
</dbReference>
<dbReference type="CDD" id="cd06193">
    <property type="entry name" value="siderophore_interacting"/>
    <property type="match status" value="1"/>
</dbReference>
<organism evidence="2 3">
    <name type="scientific">Actinokineospora spheciospongiae</name>
    <dbReference type="NCBI Taxonomy" id="909613"/>
    <lineage>
        <taxon>Bacteria</taxon>
        <taxon>Bacillati</taxon>
        <taxon>Actinomycetota</taxon>
        <taxon>Actinomycetes</taxon>
        <taxon>Pseudonocardiales</taxon>
        <taxon>Pseudonocardiaceae</taxon>
        <taxon>Actinokineospora</taxon>
    </lineage>
</organism>
<dbReference type="InterPro" id="IPR007037">
    <property type="entry name" value="SIP_rossman_dom"/>
</dbReference>
<dbReference type="Gene3D" id="3.40.50.80">
    <property type="entry name" value="Nucleotide-binding domain of ferredoxin-NADP reductase (FNR) module"/>
    <property type="match status" value="1"/>
</dbReference>
<sequence length="265" mass="27555">MTAILRPPLAITSAEVVSVADLTPRMRRITLGGPGLDGFAGDHPADAIKLLLPPGGVGAPPVASWGADGLTLADPAAEFELRTYTVRRFAAGLLDVDAVLHGHGPGTSWARSAAVGDPVTFLGPRRDFPDDLAESAPELLLVVGDETAIPAAAGIAEALPEGGRAVFLLEVDDAADELALTSRGSLSVTWLHRGGGQSLADAVRAVALPPGRTRAWVAAESGVAVGLRRVLRRELGLARGDVTAFGYWQRDRVADDMDDVPEEPS</sequence>
<gene>
    <name evidence="2" type="ORF">UO65_2556</name>
</gene>
<dbReference type="Proteomes" id="UP000019277">
    <property type="component" value="Unassembled WGS sequence"/>
</dbReference>
<dbReference type="PANTHER" id="PTHR30157">
    <property type="entry name" value="FERRIC REDUCTASE, NADPH-DEPENDENT"/>
    <property type="match status" value="1"/>
</dbReference>
<dbReference type="Pfam" id="PF08021">
    <property type="entry name" value="FAD_binding_9"/>
    <property type="match status" value="1"/>
</dbReference>
<accession>W7IMT3</accession>
<keyword evidence="3" id="KW-1185">Reference proteome</keyword>
<evidence type="ECO:0000313" key="3">
    <source>
        <dbReference type="Proteomes" id="UP000019277"/>
    </source>
</evidence>
<dbReference type="Pfam" id="PF04954">
    <property type="entry name" value="SIP"/>
    <property type="match status" value="1"/>
</dbReference>
<dbReference type="InterPro" id="IPR039374">
    <property type="entry name" value="SIP_fam"/>
</dbReference>
<dbReference type="InterPro" id="IPR013113">
    <property type="entry name" value="SIP_FAD-bd"/>
</dbReference>
<comment type="caution">
    <text evidence="2">The sequence shown here is derived from an EMBL/GenBank/DDBJ whole genome shotgun (WGS) entry which is preliminary data.</text>
</comment>
<evidence type="ECO:0000259" key="1">
    <source>
        <dbReference type="PROSITE" id="PS51384"/>
    </source>
</evidence>
<proteinExistence type="predicted"/>
<dbReference type="InterPro" id="IPR017927">
    <property type="entry name" value="FAD-bd_FR_type"/>
</dbReference>
<dbReference type="PANTHER" id="PTHR30157:SF0">
    <property type="entry name" value="NADPH-DEPENDENT FERRIC-CHELATE REDUCTASE"/>
    <property type="match status" value="1"/>
</dbReference>
<dbReference type="SUPFAM" id="SSF63380">
    <property type="entry name" value="Riboflavin synthase domain-like"/>
    <property type="match status" value="1"/>
</dbReference>